<dbReference type="AlphaFoldDB" id="A0A0J1BFS9"/>
<dbReference type="InterPro" id="IPR011006">
    <property type="entry name" value="CheY-like_superfamily"/>
</dbReference>
<dbReference type="PATRIC" id="fig|595434.4.peg.2488"/>
<dbReference type="PROSITE" id="PS50110">
    <property type="entry name" value="RESPONSE_REGULATORY"/>
    <property type="match status" value="1"/>
</dbReference>
<dbReference type="Gene3D" id="3.40.50.2300">
    <property type="match status" value="1"/>
</dbReference>
<dbReference type="Pfam" id="PF00072">
    <property type="entry name" value="Response_reg"/>
    <property type="match status" value="1"/>
</dbReference>
<dbReference type="InterPro" id="IPR050595">
    <property type="entry name" value="Bact_response_regulator"/>
</dbReference>
<gene>
    <name evidence="4" type="ORF">RISK_002612</name>
</gene>
<reference evidence="4" key="1">
    <citation type="submission" date="2015-05" db="EMBL/GenBank/DDBJ databases">
        <title>Permanent draft genome of Rhodopirellula islandicus K833.</title>
        <authorList>
            <person name="Kizina J."/>
            <person name="Richter M."/>
            <person name="Glockner F.O."/>
            <person name="Harder J."/>
        </authorList>
    </citation>
    <scope>NUCLEOTIDE SEQUENCE [LARGE SCALE GENOMIC DNA]</scope>
    <source>
        <strain evidence="4">K833</strain>
    </source>
</reference>
<name>A0A0J1BFS9_RHOIS</name>
<dbReference type="STRING" id="595434.RISK_002612"/>
<keyword evidence="1 2" id="KW-0597">Phosphoprotein</keyword>
<organism evidence="4 5">
    <name type="scientific">Rhodopirellula islandica</name>
    <dbReference type="NCBI Taxonomy" id="595434"/>
    <lineage>
        <taxon>Bacteria</taxon>
        <taxon>Pseudomonadati</taxon>
        <taxon>Planctomycetota</taxon>
        <taxon>Planctomycetia</taxon>
        <taxon>Pirellulales</taxon>
        <taxon>Pirellulaceae</taxon>
        <taxon>Rhodopirellula</taxon>
    </lineage>
</organism>
<feature type="domain" description="Response regulatory" evidence="3">
    <location>
        <begin position="1"/>
        <end position="111"/>
    </location>
</feature>
<dbReference type="InterPro" id="IPR001789">
    <property type="entry name" value="Sig_transdc_resp-reg_receiver"/>
</dbReference>
<sequence length="125" mass="13839">MDDEPDIRDSVKRWLQFAGLRTHLAVDGMECLQLVNDVRPDLIVMDVLMPRMDGLTAIRELRGGSELSTTPILVLSASLADENEAYIAGANRVLAKPYQGRQLINTVKELLSDEQNVSDDLVSNS</sequence>
<evidence type="ECO:0000256" key="1">
    <source>
        <dbReference type="ARBA" id="ARBA00022553"/>
    </source>
</evidence>
<evidence type="ECO:0000313" key="5">
    <source>
        <dbReference type="Proteomes" id="UP000036367"/>
    </source>
</evidence>
<dbReference type="GO" id="GO:0000160">
    <property type="term" value="P:phosphorelay signal transduction system"/>
    <property type="evidence" value="ECO:0007669"/>
    <property type="project" value="InterPro"/>
</dbReference>
<dbReference type="SUPFAM" id="SSF52172">
    <property type="entry name" value="CheY-like"/>
    <property type="match status" value="1"/>
</dbReference>
<feature type="modified residue" description="4-aspartylphosphate" evidence="2">
    <location>
        <position position="46"/>
    </location>
</feature>
<dbReference type="PANTHER" id="PTHR44591:SF23">
    <property type="entry name" value="CHEY SUBFAMILY"/>
    <property type="match status" value="1"/>
</dbReference>
<comment type="caution">
    <text evidence="4">The sequence shown here is derived from an EMBL/GenBank/DDBJ whole genome shotgun (WGS) entry which is preliminary data.</text>
</comment>
<proteinExistence type="predicted"/>
<accession>A0A0J1BFS9</accession>
<protein>
    <submittedName>
        <fullName evidence="4">Two-component system response regulator</fullName>
    </submittedName>
</protein>
<dbReference type="EMBL" id="LECT01000019">
    <property type="protein sequence ID" value="KLU05405.1"/>
    <property type="molecule type" value="Genomic_DNA"/>
</dbReference>
<evidence type="ECO:0000256" key="2">
    <source>
        <dbReference type="PROSITE-ProRule" id="PRU00169"/>
    </source>
</evidence>
<dbReference type="SMART" id="SM00448">
    <property type="entry name" value="REC"/>
    <property type="match status" value="1"/>
</dbReference>
<evidence type="ECO:0000259" key="3">
    <source>
        <dbReference type="PROSITE" id="PS50110"/>
    </source>
</evidence>
<dbReference type="Proteomes" id="UP000036367">
    <property type="component" value="Unassembled WGS sequence"/>
</dbReference>
<evidence type="ECO:0000313" key="4">
    <source>
        <dbReference type="EMBL" id="KLU05405.1"/>
    </source>
</evidence>
<keyword evidence="5" id="KW-1185">Reference proteome</keyword>
<dbReference type="PANTHER" id="PTHR44591">
    <property type="entry name" value="STRESS RESPONSE REGULATOR PROTEIN 1"/>
    <property type="match status" value="1"/>
</dbReference>